<keyword evidence="2" id="KW-1133">Transmembrane helix</keyword>
<keyword evidence="2" id="KW-0812">Transmembrane</keyword>
<sequence length="489" mass="55811">MSTTFSWGFLGSSVARRKNGHSKLDPSGEELKTTTMTTTELLNRARSRIWFFFDERGKLQERELDKYTLATRLHIPLRDMRVLDPMFAMPYPSSIFIRDQSILLNLEHLKVIICADQAWVLDTARSEQFNCASMASSLARLKRALRVTLRVKEVDPNFASAFTSFHDLSETVYQRWAEALGGEEGGELSLRDDGQSEEEIRSQLLAVDLKLPYELRAVEAALNEFTRFLDEEVASLEDETALALHDLTHKVSRESLETVKSTKSTVNGLFSRVSKVREELERLLDDDEDMFSMYLQDREDMPNVGNSAHFQSPIPGHSVESIDINSPTYDYANAFARRRSKKRMNKSKLASHASAVPFYEVWAEKEVDVMESVEAFLEVYFLKSDFLLKRLLTLKQKIDDTEDLVNIDLDFRRNELFKVDILLTSGTLATGLVAAVAGIFGMNLMNNVEEDNNQNSYQYFVLVAVLASCGCVLIFCSLYFYLKARKLMF</sequence>
<evidence type="ECO:0000256" key="1">
    <source>
        <dbReference type="ARBA" id="ARBA00007535"/>
    </source>
</evidence>
<dbReference type="CDD" id="cd12823">
    <property type="entry name" value="Mrs2_Mfm1p-like"/>
    <property type="match status" value="1"/>
</dbReference>
<comment type="similarity">
    <text evidence="1 2">Belongs to the CorA metal ion transporter (MIT) (TC 1.A.35.5) family.</text>
</comment>
<gene>
    <name evidence="3" type="ORF">HKI87_01g05590</name>
</gene>
<dbReference type="InterPro" id="IPR039204">
    <property type="entry name" value="MRS2-like"/>
</dbReference>
<feature type="transmembrane region" description="Helical" evidence="2">
    <location>
        <begin position="421"/>
        <end position="445"/>
    </location>
</feature>
<dbReference type="GO" id="GO:0015095">
    <property type="term" value="F:magnesium ion transmembrane transporter activity"/>
    <property type="evidence" value="ECO:0007669"/>
    <property type="project" value="TreeGrafter"/>
</dbReference>
<dbReference type="PANTHER" id="PTHR13890">
    <property type="entry name" value="RNA SPLICING PROTEIN MRS2, MITOCHONDRIAL"/>
    <property type="match status" value="1"/>
</dbReference>
<keyword evidence="2" id="KW-0406">Ion transport</keyword>
<accession>A0AAX4NZJ1</accession>
<feature type="transmembrane region" description="Helical" evidence="2">
    <location>
        <begin position="457"/>
        <end position="482"/>
    </location>
</feature>
<organism evidence="3 4">
    <name type="scientific">Chloropicon roscoffensis</name>
    <dbReference type="NCBI Taxonomy" id="1461544"/>
    <lineage>
        <taxon>Eukaryota</taxon>
        <taxon>Viridiplantae</taxon>
        <taxon>Chlorophyta</taxon>
        <taxon>Chloropicophyceae</taxon>
        <taxon>Chloropicales</taxon>
        <taxon>Chloropicaceae</taxon>
        <taxon>Chloropicon</taxon>
    </lineage>
</organism>
<dbReference type="Pfam" id="PF22099">
    <property type="entry name" value="MRS2-like"/>
    <property type="match status" value="2"/>
</dbReference>
<protein>
    <recommendedName>
        <fullName evidence="2">Magnesium transporter</fullName>
    </recommendedName>
</protein>
<evidence type="ECO:0000313" key="4">
    <source>
        <dbReference type="Proteomes" id="UP001472866"/>
    </source>
</evidence>
<name>A0AAX4NZJ1_9CHLO</name>
<dbReference type="GO" id="GO:0016020">
    <property type="term" value="C:membrane"/>
    <property type="evidence" value="ECO:0007669"/>
    <property type="project" value="UniProtKB-SubCell"/>
</dbReference>
<dbReference type="Proteomes" id="UP001472866">
    <property type="component" value="Chromosome 01"/>
</dbReference>
<dbReference type="EMBL" id="CP151501">
    <property type="protein sequence ID" value="WZN59034.1"/>
    <property type="molecule type" value="Genomic_DNA"/>
</dbReference>
<keyword evidence="2" id="KW-0813">Transport</keyword>
<evidence type="ECO:0000256" key="2">
    <source>
        <dbReference type="RuleBase" id="RU366041"/>
    </source>
</evidence>
<dbReference type="AlphaFoldDB" id="A0AAX4NZJ1"/>
<dbReference type="Gene3D" id="2.40.128.330">
    <property type="match status" value="1"/>
</dbReference>
<keyword evidence="2" id="KW-0472">Membrane</keyword>
<reference evidence="3 4" key="1">
    <citation type="submission" date="2024-03" db="EMBL/GenBank/DDBJ databases">
        <title>Complete genome sequence of the green alga Chloropicon roscoffensis RCC1871.</title>
        <authorList>
            <person name="Lemieux C."/>
            <person name="Pombert J.-F."/>
            <person name="Otis C."/>
            <person name="Turmel M."/>
        </authorList>
    </citation>
    <scope>NUCLEOTIDE SEQUENCE [LARGE SCALE GENOMIC DNA]</scope>
    <source>
        <strain evidence="3 4">RCC1871</strain>
    </source>
</reference>
<keyword evidence="4" id="KW-1185">Reference proteome</keyword>
<dbReference type="Gene3D" id="1.20.58.340">
    <property type="entry name" value="Magnesium transport protein CorA, transmembrane region"/>
    <property type="match status" value="1"/>
</dbReference>
<proteinExistence type="inferred from homology"/>
<evidence type="ECO:0000313" key="3">
    <source>
        <dbReference type="EMBL" id="WZN59034.1"/>
    </source>
</evidence>
<dbReference type="PANTHER" id="PTHR13890:SF31">
    <property type="entry name" value="MAGNESIUM TRANSPORTER MRS2-2-RELATED"/>
    <property type="match status" value="1"/>
</dbReference>
<keyword evidence="2" id="KW-0460">Magnesium</keyword>
<comment type="function">
    <text evidence="2">Magnesium transporter that may mediate the influx of magnesium.</text>
</comment>
<comment type="subcellular location">
    <subcellularLocation>
        <location evidence="2">Membrane</location>
        <topology evidence="2">Multi-pass membrane protein</topology>
    </subcellularLocation>
</comment>